<keyword evidence="1" id="KW-0472">Membrane</keyword>
<protein>
    <recommendedName>
        <fullName evidence="4">DUF5658 domain-containing protein</fullName>
    </recommendedName>
</protein>
<evidence type="ECO:0000313" key="3">
    <source>
        <dbReference type="Proteomes" id="UP000289817"/>
    </source>
</evidence>
<evidence type="ECO:0008006" key="4">
    <source>
        <dbReference type="Google" id="ProtNLM"/>
    </source>
</evidence>
<evidence type="ECO:0000313" key="2">
    <source>
        <dbReference type="EMBL" id="QAS68818.1"/>
    </source>
</evidence>
<dbReference type="Proteomes" id="UP000289817">
    <property type="component" value="Segment"/>
</dbReference>
<dbReference type="EMBL" id="MG550110">
    <property type="protein sequence ID" value="QAS68818.1"/>
    <property type="molecule type" value="Genomic_DNA"/>
</dbReference>
<feature type="transmembrane region" description="Helical" evidence="1">
    <location>
        <begin position="78"/>
        <end position="97"/>
    </location>
</feature>
<keyword evidence="3" id="KW-1185">Reference proteome</keyword>
<gene>
    <name evidence="2" type="ORF">HRPV12-gp14</name>
</gene>
<reference evidence="3" key="1">
    <citation type="submission" date="2017-11" db="EMBL/GenBank/DDBJ databases">
        <title>Viruses of Lake Retba.</title>
        <authorList>
            <person name="Mizuno C.M."/>
            <person name="Prajapati B."/>
            <person name="Lucas S."/>
            <person name="Sime-Ngando T."/>
            <person name="Forterre P."/>
            <person name="Bamford D.H."/>
            <person name="Prangishvili D."/>
            <person name="Krupovic M."/>
            <person name="Oksanen H.M."/>
        </authorList>
    </citation>
    <scope>NUCLEOTIDE SEQUENCE [LARGE SCALE GENOMIC DNA]</scope>
</reference>
<sequence>MNDRLREAAAIWTVHGPADALSTVAAARAVGLQYEANPVVRDLLAVGELPAVIAMSACVAVAAALWPVAADSLDTPPAAATACVAVGALVVAGNLWVAA</sequence>
<evidence type="ECO:0000256" key="1">
    <source>
        <dbReference type="SAM" id="Phobius"/>
    </source>
</evidence>
<keyword evidence="1" id="KW-1133">Transmembrane helix</keyword>
<name>A0A410N6P1_9VIRU</name>
<keyword evidence="1" id="KW-0812">Transmembrane</keyword>
<organism evidence="2 3">
    <name type="scientific">Halorubrum pleomorphic virus 12</name>
    <dbReference type="NCBI Taxonomy" id="2507578"/>
    <lineage>
        <taxon>Viruses</taxon>
        <taxon>Monodnaviria</taxon>
        <taxon>Trapavirae</taxon>
        <taxon>Saleviricota</taxon>
        <taxon>Huolimaviricetes</taxon>
        <taxon>Haloruvirales</taxon>
        <taxon>Pleolipoviridae</taxon>
        <taxon>Betapleolipovirus</taxon>
        <taxon>Betapleolipovirus rosense</taxon>
        <taxon>Betapleolipovirus HRPV12</taxon>
    </lineage>
</organism>
<feature type="transmembrane region" description="Helical" evidence="1">
    <location>
        <begin position="43"/>
        <end position="66"/>
    </location>
</feature>
<proteinExistence type="predicted"/>
<accession>A0A410N6P1</accession>